<gene>
    <name evidence="2" type="ORF">C492_06617</name>
</gene>
<evidence type="ECO:0000313" key="3">
    <source>
        <dbReference type="Proteomes" id="UP000011531"/>
    </source>
</evidence>
<organism evidence="2 3">
    <name type="scientific">Natronococcus jeotgali DSM 18795</name>
    <dbReference type="NCBI Taxonomy" id="1227498"/>
    <lineage>
        <taxon>Archaea</taxon>
        <taxon>Methanobacteriati</taxon>
        <taxon>Methanobacteriota</taxon>
        <taxon>Stenosarchaea group</taxon>
        <taxon>Halobacteria</taxon>
        <taxon>Halobacteriales</taxon>
        <taxon>Natrialbaceae</taxon>
        <taxon>Natronococcus</taxon>
    </lineage>
</organism>
<dbReference type="InterPro" id="IPR006311">
    <property type="entry name" value="TAT_signal"/>
</dbReference>
<comment type="caution">
    <text evidence="2">The sequence shown here is derived from an EMBL/GenBank/DDBJ whole genome shotgun (WGS) entry which is preliminary data.</text>
</comment>
<accession>L9XU84</accession>
<dbReference type="OrthoDB" id="202036at2157"/>
<name>L9XU84_9EURY</name>
<dbReference type="AlphaFoldDB" id="L9XU84"/>
<keyword evidence="3" id="KW-1185">Reference proteome</keyword>
<dbReference type="Proteomes" id="UP000011531">
    <property type="component" value="Unassembled WGS sequence"/>
</dbReference>
<feature type="compositionally biased region" description="Basic and acidic residues" evidence="1">
    <location>
        <begin position="12"/>
        <end position="22"/>
    </location>
</feature>
<sequence>MTTNDSDTGDSAGKRRDERDTIDGTGGSRISRRRTLRAGALGAGGLFGLAGVGVDRAAAACSEPEEVLHLDYDAVDDWTDLYRVSNGDPENLTLVASPTASGDRALQLRIREGDNWGVSTHYDFESGLLELNGRVDFALDTGWSMSGRRLANCRLWNCAIASGTGSAGGGTPDGTNGWSNRMYITTRGTDPEGPYHLLSNTYHMGEGQGAYGDQDYIVDGEPTALATPGIVPGRWYEFEYYVRVNTVSGGTPNADGVVRYWLDGDPIYERENFQFTTDREDNAIETTGPVGHYGGRYTPPKNLYAYYDNHSIALEGAFDPDACEP</sequence>
<evidence type="ECO:0000313" key="2">
    <source>
        <dbReference type="EMBL" id="ELY64173.1"/>
    </source>
</evidence>
<dbReference type="EMBL" id="AOIA01000034">
    <property type="protein sequence ID" value="ELY64173.1"/>
    <property type="molecule type" value="Genomic_DNA"/>
</dbReference>
<dbReference type="RefSeq" id="WP_008421588.1">
    <property type="nucleotide sequence ID" value="NZ_AOIA01000034.1"/>
</dbReference>
<reference evidence="2 3" key="1">
    <citation type="journal article" date="2014" name="PLoS Genet.">
        <title>Phylogenetically driven sequencing of extremely halophilic archaea reveals strategies for static and dynamic osmo-response.</title>
        <authorList>
            <person name="Becker E.A."/>
            <person name="Seitzer P.M."/>
            <person name="Tritt A."/>
            <person name="Larsen D."/>
            <person name="Krusor M."/>
            <person name="Yao A.I."/>
            <person name="Wu D."/>
            <person name="Madern D."/>
            <person name="Eisen J.A."/>
            <person name="Darling A.E."/>
            <person name="Facciotti M.T."/>
        </authorList>
    </citation>
    <scope>NUCLEOTIDE SEQUENCE [LARGE SCALE GENOMIC DNA]</scope>
    <source>
        <strain evidence="2 3">DSM 18795</strain>
    </source>
</reference>
<evidence type="ECO:0000256" key="1">
    <source>
        <dbReference type="SAM" id="MobiDB-lite"/>
    </source>
</evidence>
<feature type="region of interest" description="Disordered" evidence="1">
    <location>
        <begin position="1"/>
        <end position="29"/>
    </location>
</feature>
<protein>
    <submittedName>
        <fullName evidence="2">Uncharacterized protein</fullName>
    </submittedName>
</protein>
<proteinExistence type="predicted"/>
<dbReference type="PROSITE" id="PS51318">
    <property type="entry name" value="TAT"/>
    <property type="match status" value="1"/>
</dbReference>
<dbReference type="Gene3D" id="2.60.120.200">
    <property type="match status" value="1"/>
</dbReference>